<reference evidence="2" key="1">
    <citation type="journal article" date="2021" name="PeerJ">
        <title>Extensive microbial diversity within the chicken gut microbiome revealed by metagenomics and culture.</title>
        <authorList>
            <person name="Gilroy R."/>
            <person name="Ravi A."/>
            <person name="Getino M."/>
            <person name="Pursley I."/>
            <person name="Horton D.L."/>
            <person name="Alikhan N.F."/>
            <person name="Baker D."/>
            <person name="Gharbi K."/>
            <person name="Hall N."/>
            <person name="Watson M."/>
            <person name="Adriaenssens E.M."/>
            <person name="Foster-Nyarko E."/>
            <person name="Jarju S."/>
            <person name="Secka A."/>
            <person name="Antonio M."/>
            <person name="Oren A."/>
            <person name="Chaudhuri R.R."/>
            <person name="La Ragione R."/>
            <person name="Hildebrand F."/>
            <person name="Pallen M.J."/>
        </authorList>
    </citation>
    <scope>NUCLEOTIDE SEQUENCE</scope>
    <source>
        <strain evidence="2">811</strain>
    </source>
</reference>
<dbReference type="Proteomes" id="UP000824204">
    <property type="component" value="Unassembled WGS sequence"/>
</dbReference>
<evidence type="ECO:0000313" key="2">
    <source>
        <dbReference type="EMBL" id="HIX07302.1"/>
    </source>
</evidence>
<feature type="region of interest" description="Disordered" evidence="1">
    <location>
        <begin position="1"/>
        <end position="22"/>
    </location>
</feature>
<protein>
    <submittedName>
        <fullName evidence="2">Uncharacterized protein</fullName>
    </submittedName>
</protein>
<dbReference type="AlphaFoldDB" id="A0A9D2AFW9"/>
<organism evidence="2 3">
    <name type="scientific">Candidatus Borkfalkia faecipullorum</name>
    <dbReference type="NCBI Taxonomy" id="2838510"/>
    <lineage>
        <taxon>Bacteria</taxon>
        <taxon>Bacillati</taxon>
        <taxon>Bacillota</taxon>
        <taxon>Clostridia</taxon>
        <taxon>Christensenellales</taxon>
        <taxon>Christensenellaceae</taxon>
        <taxon>Candidatus Borkfalkia</taxon>
    </lineage>
</organism>
<evidence type="ECO:0000313" key="3">
    <source>
        <dbReference type="Proteomes" id="UP000824204"/>
    </source>
</evidence>
<reference evidence="2" key="2">
    <citation type="submission" date="2021-04" db="EMBL/GenBank/DDBJ databases">
        <authorList>
            <person name="Gilroy R."/>
        </authorList>
    </citation>
    <scope>NUCLEOTIDE SEQUENCE</scope>
    <source>
        <strain evidence="2">811</strain>
    </source>
</reference>
<dbReference type="EMBL" id="DXFX01000032">
    <property type="protein sequence ID" value="HIX07302.1"/>
    <property type="molecule type" value="Genomic_DNA"/>
</dbReference>
<proteinExistence type="predicted"/>
<gene>
    <name evidence="2" type="ORF">H9741_02405</name>
</gene>
<accession>A0A9D2AFW9</accession>
<comment type="caution">
    <text evidence="2">The sequence shown here is derived from an EMBL/GenBank/DDBJ whole genome shotgun (WGS) entry which is preliminary data.</text>
</comment>
<name>A0A9D2AFW9_9FIRM</name>
<sequence length="583" mass="64926">MKKSSRSDNAPLPSGPQDAPSVLIVGTGEGSLPLLRSLSPNTDALLLYGKGETTPQACGKCVAFDKNLRAFLHKKFPLSYKKRVHVVVNSGDGEENLRYCRQFAAFLQEQALPEKFLLSVFCESQKSEELYLLEEQTGGRIRCVDRCEISALDLENRYPLTSFLGERELDLAQAALRAEVRMNVVLVGFGRQNRQVFLSCVSSDRFFSRTQAGVREHPVRYFCFDAREGKESLADGFMRYAAFAEQIKGREAEYLPLPPLPAELHFSKAQAPSQDFFCELRAALQPKEGEIACNRVAVAVGSDEENLKTGRQIFEKLKEWDLQANTHVFVSARRATSPAEGLILFGKEETVYNFENICGGNALRMAWERHLAYTAEHNKGASEEEVRAAALSAWYGKGSKLSRDSSLYGCLSLRGKLHLFGFDYIEKESPLPDAGGEFYAAYTAGDAPRKAGKGADGRDVIEYRNADFAKDSPRRTVAMLEHDRWNAFMICRGYVPSSLQQIREGRGKDAAERRHGNLTDFEGLVAYRSVISGSRGIDEEKADVIRYDYQLTDDCGRLLSACGYKIVKRCPAADAAVRGEETP</sequence>
<evidence type="ECO:0000256" key="1">
    <source>
        <dbReference type="SAM" id="MobiDB-lite"/>
    </source>
</evidence>